<evidence type="ECO:0000313" key="3">
    <source>
        <dbReference type="EMBL" id="SEE13928.1"/>
    </source>
</evidence>
<evidence type="ECO:0000313" key="4">
    <source>
        <dbReference type="Proteomes" id="UP000199220"/>
    </source>
</evidence>
<dbReference type="OrthoDB" id="128564at2"/>
<dbReference type="Pfam" id="PF20171">
    <property type="entry name" value="OpcA_G6PD_C"/>
    <property type="match status" value="1"/>
</dbReference>
<dbReference type="EMBL" id="FNTX01000001">
    <property type="protein sequence ID" value="SEE13928.1"/>
    <property type="molecule type" value="Genomic_DNA"/>
</dbReference>
<reference evidence="4" key="1">
    <citation type="submission" date="2016-10" db="EMBL/GenBank/DDBJ databases">
        <authorList>
            <person name="Varghese N."/>
            <person name="Submissions S."/>
        </authorList>
    </citation>
    <scope>NUCLEOTIDE SEQUENCE [LARGE SCALE GENOMIC DNA]</scope>
    <source>
        <strain evidence="4">DSM 21368</strain>
    </source>
</reference>
<dbReference type="PANTHER" id="PTHR38658:SF1">
    <property type="entry name" value="OXPP CYCLE PROTEIN OPCA-RELATED"/>
    <property type="match status" value="1"/>
</dbReference>
<proteinExistence type="predicted"/>
<evidence type="ECO:0000259" key="2">
    <source>
        <dbReference type="Pfam" id="PF20171"/>
    </source>
</evidence>
<name>A0A1H5GFH9_9MICO</name>
<dbReference type="InterPro" id="IPR046801">
    <property type="entry name" value="OpcA_G6PD_N"/>
</dbReference>
<keyword evidence="4" id="KW-1185">Reference proteome</keyword>
<organism evidence="3 4">
    <name type="scientific">Ruania alba</name>
    <dbReference type="NCBI Taxonomy" id="648782"/>
    <lineage>
        <taxon>Bacteria</taxon>
        <taxon>Bacillati</taxon>
        <taxon>Actinomycetota</taxon>
        <taxon>Actinomycetes</taxon>
        <taxon>Micrococcales</taxon>
        <taxon>Ruaniaceae</taxon>
        <taxon>Ruania</taxon>
    </lineage>
</organism>
<feature type="domain" description="Glucose-6-phosphate dehydrogenase assembly protein OpcA N-terminal" evidence="1">
    <location>
        <begin position="53"/>
        <end position="167"/>
    </location>
</feature>
<dbReference type="Pfam" id="PF10128">
    <property type="entry name" value="OpcA_G6PD_assem"/>
    <property type="match status" value="1"/>
</dbReference>
<dbReference type="InterPro" id="IPR046802">
    <property type="entry name" value="OpcA_G6PD_C"/>
</dbReference>
<dbReference type="Proteomes" id="UP000199220">
    <property type="component" value="Unassembled WGS sequence"/>
</dbReference>
<sequence>MIITLKDTTTAEIGASLVQLREEGGAVALGRVLTLVIVPTDSGTSTDALIEAANQASKEHPCRVIVVDPAGTRGEPDESTAAGLDAEIRIGGDAGASEVVLLRPLGGARTEVDTLVIPLLLPDAPIVVWWPTNPPEHPGEDPLGRMAQRRISDVGECADAITQLAHLGAVYSPGDTDLSWARTTLWRGITAAALDGASEPVRAVRVYGSKERPSTHLFAAWLASALDLNVTVHPEPDTTAITGLDLERADGTISMRRPEGEVVVTITQPGQPDHELAMPKRPLQDCLMEDLRRMDPDAVYQRTLLNGLARVNVTEG</sequence>
<dbReference type="RefSeq" id="WP_089772454.1">
    <property type="nucleotide sequence ID" value="NZ_FNTX01000001.1"/>
</dbReference>
<protein>
    <submittedName>
        <fullName evidence="3">Glucose-6-phosphate dehydrogenase assembly protein OpcA</fullName>
    </submittedName>
</protein>
<dbReference type="AlphaFoldDB" id="A0A1H5GFH9"/>
<dbReference type="PANTHER" id="PTHR38658">
    <property type="entry name" value="OXPP CYCLE PROTEIN OPCA-RELATED"/>
    <property type="match status" value="1"/>
</dbReference>
<evidence type="ECO:0000259" key="1">
    <source>
        <dbReference type="Pfam" id="PF10128"/>
    </source>
</evidence>
<dbReference type="STRING" id="648782.SAMN04488554_1622"/>
<dbReference type="InterPro" id="IPR004555">
    <property type="entry name" value="G6PDH_assembly_OpcA"/>
</dbReference>
<accession>A0A1H5GFH9</accession>
<gene>
    <name evidence="3" type="ORF">SAMN04488554_1622</name>
</gene>
<feature type="domain" description="Glucose-6-phosphate dehydrogenase assembly protein OpcA C-terminal" evidence="2">
    <location>
        <begin position="173"/>
        <end position="304"/>
    </location>
</feature>